<dbReference type="EC" id="3.1.3.48" evidence="2"/>
<proteinExistence type="inferred from homology"/>
<organism evidence="5 6">
    <name type="scientific">Butyricimonas virosa</name>
    <dbReference type="NCBI Taxonomy" id="544645"/>
    <lineage>
        <taxon>Bacteria</taxon>
        <taxon>Pseudomonadati</taxon>
        <taxon>Bacteroidota</taxon>
        <taxon>Bacteroidia</taxon>
        <taxon>Bacteroidales</taxon>
        <taxon>Odoribacteraceae</taxon>
        <taxon>Butyricimonas</taxon>
    </lineage>
</organism>
<keyword evidence="3" id="KW-0378">Hydrolase</keyword>
<dbReference type="AlphaFoldDB" id="A0A412WVD5"/>
<protein>
    <recommendedName>
        <fullName evidence="2">protein-tyrosine-phosphatase</fullName>
        <ecNumber evidence="2">3.1.3.48</ecNumber>
    </recommendedName>
</protein>
<evidence type="ECO:0000256" key="1">
    <source>
        <dbReference type="ARBA" id="ARBA00005750"/>
    </source>
</evidence>
<dbReference type="Gene3D" id="3.20.20.140">
    <property type="entry name" value="Metal-dependent hydrolases"/>
    <property type="match status" value="1"/>
</dbReference>
<dbReference type="SUPFAM" id="SSF89550">
    <property type="entry name" value="PHP domain-like"/>
    <property type="match status" value="1"/>
</dbReference>
<dbReference type="EMBL" id="QRZA01000036">
    <property type="protein sequence ID" value="RGV31255.1"/>
    <property type="molecule type" value="Genomic_DNA"/>
</dbReference>
<evidence type="ECO:0000256" key="3">
    <source>
        <dbReference type="ARBA" id="ARBA00022801"/>
    </source>
</evidence>
<name>A0A412WVD5_9BACT</name>
<accession>A0A412WVD5</accession>
<dbReference type="Pfam" id="PF19567">
    <property type="entry name" value="CpsB_CapC"/>
    <property type="match status" value="1"/>
</dbReference>
<dbReference type="Proteomes" id="UP000283589">
    <property type="component" value="Unassembled WGS sequence"/>
</dbReference>
<sequence>MLFFNRRKRYFFEYEDDIHAHVLPGLDDGVKTMDEAVMIVKRMERMGLKRLTCTPHVAYPAMINTPKDVESMLFVLKLRLQEEGVRVEVDSGAEYRMGEFMLELLERGEIMASNRGEVLVEHSFVGPSNYVDDILFGLQGRGFCPVLAHPERYSFYAKDIVRYCERFKEKGGKVQVNILSFAGFYGKEAMMGARKLCDAALADYYAGDIHSLHQEILMEKYIGGAW</sequence>
<gene>
    <name evidence="5" type="ORF">DWW18_18030</name>
</gene>
<evidence type="ECO:0000313" key="6">
    <source>
        <dbReference type="Proteomes" id="UP000283589"/>
    </source>
</evidence>
<dbReference type="GO" id="GO:0030145">
    <property type="term" value="F:manganese ion binding"/>
    <property type="evidence" value="ECO:0007669"/>
    <property type="project" value="InterPro"/>
</dbReference>
<reference evidence="5 6" key="1">
    <citation type="submission" date="2018-08" db="EMBL/GenBank/DDBJ databases">
        <title>A genome reference for cultivated species of the human gut microbiota.</title>
        <authorList>
            <person name="Zou Y."/>
            <person name="Xue W."/>
            <person name="Luo G."/>
        </authorList>
    </citation>
    <scope>NUCLEOTIDE SEQUENCE [LARGE SCALE GENOMIC DNA]</scope>
    <source>
        <strain evidence="5 6">AF14-49</strain>
    </source>
</reference>
<comment type="catalytic activity">
    <reaction evidence="4">
        <text>O-phospho-L-tyrosyl-[protein] + H2O = L-tyrosyl-[protein] + phosphate</text>
        <dbReference type="Rhea" id="RHEA:10684"/>
        <dbReference type="Rhea" id="RHEA-COMP:10136"/>
        <dbReference type="Rhea" id="RHEA-COMP:20101"/>
        <dbReference type="ChEBI" id="CHEBI:15377"/>
        <dbReference type="ChEBI" id="CHEBI:43474"/>
        <dbReference type="ChEBI" id="CHEBI:46858"/>
        <dbReference type="ChEBI" id="CHEBI:61978"/>
        <dbReference type="EC" id="3.1.3.48"/>
    </reaction>
</comment>
<dbReference type="GO" id="GO:0004725">
    <property type="term" value="F:protein tyrosine phosphatase activity"/>
    <property type="evidence" value="ECO:0007669"/>
    <property type="project" value="UniProtKB-EC"/>
</dbReference>
<comment type="similarity">
    <text evidence="1">Belongs to the metallo-dependent hydrolases superfamily. CpsB/CapC family.</text>
</comment>
<dbReference type="PANTHER" id="PTHR39181:SF1">
    <property type="entry name" value="TYROSINE-PROTEIN PHOSPHATASE YWQE"/>
    <property type="match status" value="1"/>
</dbReference>
<dbReference type="STRING" id="1121130.GCA_000519105_01318"/>
<dbReference type="InterPro" id="IPR016195">
    <property type="entry name" value="Pol/histidinol_Pase-like"/>
</dbReference>
<comment type="caution">
    <text evidence="5">The sequence shown here is derived from an EMBL/GenBank/DDBJ whole genome shotgun (WGS) entry which is preliminary data.</text>
</comment>
<dbReference type="InterPro" id="IPR016667">
    <property type="entry name" value="Caps_polysacc_synth_CpsB/CapC"/>
</dbReference>
<dbReference type="RefSeq" id="WP_118261392.1">
    <property type="nucleotide sequence ID" value="NZ_CALBWO010000014.1"/>
</dbReference>
<evidence type="ECO:0000256" key="4">
    <source>
        <dbReference type="ARBA" id="ARBA00051722"/>
    </source>
</evidence>
<evidence type="ECO:0000256" key="2">
    <source>
        <dbReference type="ARBA" id="ARBA00013064"/>
    </source>
</evidence>
<dbReference type="PIRSF" id="PIRSF016557">
    <property type="entry name" value="Caps_synth_CpsB"/>
    <property type="match status" value="1"/>
</dbReference>
<evidence type="ECO:0000313" key="5">
    <source>
        <dbReference type="EMBL" id="RGV31255.1"/>
    </source>
</evidence>
<dbReference type="PANTHER" id="PTHR39181">
    <property type="entry name" value="TYROSINE-PROTEIN PHOSPHATASE YWQE"/>
    <property type="match status" value="1"/>
</dbReference>